<dbReference type="EMBL" id="PJNE01000001">
    <property type="protein sequence ID" value="PKW25262.1"/>
    <property type="molecule type" value="Genomic_DNA"/>
</dbReference>
<dbReference type="GO" id="GO:0003700">
    <property type="term" value="F:DNA-binding transcription factor activity"/>
    <property type="evidence" value="ECO:0007669"/>
    <property type="project" value="InterPro"/>
</dbReference>
<reference evidence="2 3" key="1">
    <citation type="submission" date="2017-12" db="EMBL/GenBank/DDBJ databases">
        <title>Sequencing the genomes of 1000 Actinobacteria strains.</title>
        <authorList>
            <person name="Klenk H.-P."/>
        </authorList>
    </citation>
    <scope>NUCLEOTIDE SEQUENCE [LARGE SCALE GENOMIC DNA]</scope>
    <source>
        <strain evidence="2 3">DSM 12806</strain>
    </source>
</reference>
<dbReference type="Pfam" id="PF12802">
    <property type="entry name" value="MarR_2"/>
    <property type="match status" value="1"/>
</dbReference>
<evidence type="ECO:0000313" key="3">
    <source>
        <dbReference type="Proteomes" id="UP000233781"/>
    </source>
</evidence>
<dbReference type="InterPro" id="IPR036388">
    <property type="entry name" value="WH-like_DNA-bd_sf"/>
</dbReference>
<gene>
    <name evidence="2" type="ORF">ATL31_0048</name>
</gene>
<name>A0A2N3YEI0_9MICO</name>
<dbReference type="AlphaFoldDB" id="A0A2N3YEI0"/>
<dbReference type="OrthoDB" id="3375207at2"/>
<keyword evidence="3" id="KW-1185">Reference proteome</keyword>
<accession>A0A2N3YEI0</accession>
<dbReference type="InterPro" id="IPR000835">
    <property type="entry name" value="HTH_MarR-typ"/>
</dbReference>
<proteinExistence type="predicted"/>
<dbReference type="RefSeq" id="WP_101394002.1">
    <property type="nucleotide sequence ID" value="NZ_PJNE01000001.1"/>
</dbReference>
<dbReference type="CDD" id="cd00090">
    <property type="entry name" value="HTH_ARSR"/>
    <property type="match status" value="1"/>
</dbReference>
<protein>
    <submittedName>
        <fullName evidence="2">Putative ArsR family transcriptional regulator</fullName>
    </submittedName>
</protein>
<organism evidence="2 3">
    <name type="scientific">Phycicoccus duodecadis</name>
    <dbReference type="NCBI Taxonomy" id="173053"/>
    <lineage>
        <taxon>Bacteria</taxon>
        <taxon>Bacillati</taxon>
        <taxon>Actinomycetota</taxon>
        <taxon>Actinomycetes</taxon>
        <taxon>Micrococcales</taxon>
        <taxon>Intrasporangiaceae</taxon>
        <taxon>Phycicoccus</taxon>
    </lineage>
</organism>
<dbReference type="InterPro" id="IPR036390">
    <property type="entry name" value="WH_DNA-bd_sf"/>
</dbReference>
<dbReference type="PANTHER" id="PTHR30363">
    <property type="entry name" value="HTH-TYPE TRANSCRIPTIONAL REGULATOR SRLR-RELATED"/>
    <property type="match status" value="1"/>
</dbReference>
<dbReference type="InterPro" id="IPR011991">
    <property type="entry name" value="ArsR-like_HTH"/>
</dbReference>
<dbReference type="Proteomes" id="UP000233781">
    <property type="component" value="Unassembled WGS sequence"/>
</dbReference>
<sequence length="231" mass="24889">MVNTDVRTDESRTRDRVLRVVSQEGPVNITALVDRVGLTETAVRRHVENLHADGLVEAREAGGPRRRGRPAKVWVLTAAGHRALASDYDDLAGEALRFLRRTGGESAVQAFAEERVAGLEERIAEHLDAVGDDPGDRTDALVRALTVEGYAASARPVGTPGAPNALTGVQLCQGHCPVQHVASEFPELCEAETEAFSRLLGVHVQRLATLAHGDHVCTTFVPTPTTERPSR</sequence>
<dbReference type="SUPFAM" id="SSF46785">
    <property type="entry name" value="Winged helix' DNA-binding domain"/>
    <property type="match status" value="1"/>
</dbReference>
<evidence type="ECO:0000259" key="1">
    <source>
        <dbReference type="Pfam" id="PF12802"/>
    </source>
</evidence>
<comment type="caution">
    <text evidence="2">The sequence shown here is derived from an EMBL/GenBank/DDBJ whole genome shotgun (WGS) entry which is preliminary data.</text>
</comment>
<dbReference type="PANTHER" id="PTHR30363:SF28">
    <property type="entry name" value="TRANSCRIPTIONAL REGULATORY PROTEIN-RELATED"/>
    <property type="match status" value="1"/>
</dbReference>
<dbReference type="InterPro" id="IPR050313">
    <property type="entry name" value="Carb_Metab_HTH_regulators"/>
</dbReference>
<evidence type="ECO:0000313" key="2">
    <source>
        <dbReference type="EMBL" id="PKW25262.1"/>
    </source>
</evidence>
<dbReference type="Gene3D" id="1.10.10.10">
    <property type="entry name" value="Winged helix-like DNA-binding domain superfamily/Winged helix DNA-binding domain"/>
    <property type="match status" value="1"/>
</dbReference>
<feature type="domain" description="HTH marR-type" evidence="1">
    <location>
        <begin position="16"/>
        <end position="67"/>
    </location>
</feature>